<reference evidence="2 3" key="1">
    <citation type="journal article" date="2018" name="Biotechnol. Biofuels">
        <title>Integrative visual omics of the white-rot fungus Polyporus brumalis exposes the biotechnological potential of its oxidative enzymes for delignifying raw plant biomass.</title>
        <authorList>
            <person name="Miyauchi S."/>
            <person name="Rancon A."/>
            <person name="Drula E."/>
            <person name="Hage H."/>
            <person name="Chaduli D."/>
            <person name="Favel A."/>
            <person name="Grisel S."/>
            <person name="Henrissat B."/>
            <person name="Herpoel-Gimbert I."/>
            <person name="Ruiz-Duenas F.J."/>
            <person name="Chevret D."/>
            <person name="Hainaut M."/>
            <person name="Lin J."/>
            <person name="Wang M."/>
            <person name="Pangilinan J."/>
            <person name="Lipzen A."/>
            <person name="Lesage-Meessen L."/>
            <person name="Navarro D."/>
            <person name="Riley R."/>
            <person name="Grigoriev I.V."/>
            <person name="Zhou S."/>
            <person name="Raouche S."/>
            <person name="Rosso M.N."/>
        </authorList>
    </citation>
    <scope>NUCLEOTIDE SEQUENCE [LARGE SCALE GENOMIC DNA]</scope>
    <source>
        <strain evidence="2 3">BRFM 1820</strain>
    </source>
</reference>
<proteinExistence type="predicted"/>
<feature type="region of interest" description="Disordered" evidence="1">
    <location>
        <begin position="74"/>
        <end position="173"/>
    </location>
</feature>
<dbReference type="Proteomes" id="UP000256964">
    <property type="component" value="Unassembled WGS sequence"/>
</dbReference>
<evidence type="ECO:0000313" key="2">
    <source>
        <dbReference type="EMBL" id="RDX48539.1"/>
    </source>
</evidence>
<feature type="compositionally biased region" description="Basic and acidic residues" evidence="1">
    <location>
        <begin position="74"/>
        <end position="83"/>
    </location>
</feature>
<accession>A0A371D7P2</accession>
<gene>
    <name evidence="2" type="ORF">OH76DRAFT_660383</name>
</gene>
<protein>
    <submittedName>
        <fullName evidence="2">Uncharacterized protein</fullName>
    </submittedName>
</protein>
<sequence>MYIDNDSKSECRRLSSFEEPNVHGHGTHGSRHVQLTDAYRGVQCTYSFLALQRLEPLELNQDMVLPSVKLKLEDGASEADRKPQLQHHVKSEKRQEDNLPALPPATPTPDLTEEAAKTEDSKCAITSAGKPEKNQEDHVPDRLEGVRPSLGPMRDPAEVENSKTGVLAVGVRR</sequence>
<name>A0A371D7P2_9APHY</name>
<dbReference type="AlphaFoldDB" id="A0A371D7P2"/>
<organism evidence="2 3">
    <name type="scientific">Lentinus brumalis</name>
    <dbReference type="NCBI Taxonomy" id="2498619"/>
    <lineage>
        <taxon>Eukaryota</taxon>
        <taxon>Fungi</taxon>
        <taxon>Dikarya</taxon>
        <taxon>Basidiomycota</taxon>
        <taxon>Agaricomycotina</taxon>
        <taxon>Agaricomycetes</taxon>
        <taxon>Polyporales</taxon>
        <taxon>Polyporaceae</taxon>
        <taxon>Lentinus</taxon>
    </lineage>
</organism>
<evidence type="ECO:0000313" key="3">
    <source>
        <dbReference type="Proteomes" id="UP000256964"/>
    </source>
</evidence>
<feature type="compositionally biased region" description="Basic and acidic residues" evidence="1">
    <location>
        <begin position="130"/>
        <end position="145"/>
    </location>
</feature>
<dbReference type="EMBL" id="KZ857411">
    <property type="protein sequence ID" value="RDX48539.1"/>
    <property type="molecule type" value="Genomic_DNA"/>
</dbReference>
<evidence type="ECO:0000256" key="1">
    <source>
        <dbReference type="SAM" id="MobiDB-lite"/>
    </source>
</evidence>
<keyword evidence="3" id="KW-1185">Reference proteome</keyword>